<keyword evidence="3" id="KW-1185">Reference proteome</keyword>
<evidence type="ECO:0000313" key="3">
    <source>
        <dbReference type="Proteomes" id="UP001162891"/>
    </source>
</evidence>
<evidence type="ECO:0000256" key="1">
    <source>
        <dbReference type="ARBA" id="ARBA00023172"/>
    </source>
</evidence>
<sequence length="92" mass="9984">MPARRSTHGLRHTFASHLVMRGVTLMAVKELLFHGCRGQALRVAKPLILFIGKPAQWPHVPTKGVAIALAYNSSQFGVLDGATGDFTFLGQD</sequence>
<dbReference type="EMBL" id="AP025591">
    <property type="protein sequence ID" value="BDG02435.1"/>
    <property type="molecule type" value="Genomic_DNA"/>
</dbReference>
<reference evidence="3" key="1">
    <citation type="journal article" date="2022" name="Int. J. Syst. Evol. Microbiol.">
        <title>Anaeromyxobacter oryzae sp. nov., Anaeromyxobacter diazotrophicus sp. nov. and Anaeromyxobacter paludicola sp. nov., isolated from paddy soils.</title>
        <authorList>
            <person name="Itoh H."/>
            <person name="Xu Z."/>
            <person name="Mise K."/>
            <person name="Masuda Y."/>
            <person name="Ushijima N."/>
            <person name="Hayakawa C."/>
            <person name="Shiratori Y."/>
            <person name="Senoo K."/>
        </authorList>
    </citation>
    <scope>NUCLEOTIDE SEQUENCE [LARGE SCALE GENOMIC DNA]</scope>
    <source>
        <strain evidence="3">Red232</strain>
    </source>
</reference>
<dbReference type="Proteomes" id="UP001162891">
    <property type="component" value="Chromosome"/>
</dbReference>
<gene>
    <name evidence="2" type="ORF">AMOR_14310</name>
</gene>
<protein>
    <recommendedName>
        <fullName evidence="4">Tyr recombinase domain-containing protein</fullName>
    </recommendedName>
</protein>
<name>A0ABM7WSI0_9BACT</name>
<keyword evidence="1" id="KW-0233">DNA recombination</keyword>
<evidence type="ECO:0008006" key="4">
    <source>
        <dbReference type="Google" id="ProtNLM"/>
    </source>
</evidence>
<proteinExistence type="predicted"/>
<accession>A0ABM7WSI0</accession>
<dbReference type="Gene3D" id="1.10.443.10">
    <property type="entry name" value="Intergrase catalytic core"/>
    <property type="match status" value="1"/>
</dbReference>
<organism evidence="2 3">
    <name type="scientific">Anaeromyxobacter oryzae</name>
    <dbReference type="NCBI Taxonomy" id="2918170"/>
    <lineage>
        <taxon>Bacteria</taxon>
        <taxon>Pseudomonadati</taxon>
        <taxon>Myxococcota</taxon>
        <taxon>Myxococcia</taxon>
        <taxon>Myxococcales</taxon>
        <taxon>Cystobacterineae</taxon>
        <taxon>Anaeromyxobacteraceae</taxon>
        <taxon>Anaeromyxobacter</taxon>
    </lineage>
</organism>
<dbReference type="SUPFAM" id="SSF56349">
    <property type="entry name" value="DNA breaking-rejoining enzymes"/>
    <property type="match status" value="1"/>
</dbReference>
<evidence type="ECO:0000313" key="2">
    <source>
        <dbReference type="EMBL" id="BDG02435.1"/>
    </source>
</evidence>
<dbReference type="InterPro" id="IPR013762">
    <property type="entry name" value="Integrase-like_cat_sf"/>
</dbReference>
<dbReference type="InterPro" id="IPR011010">
    <property type="entry name" value="DNA_brk_join_enz"/>
</dbReference>